<protein>
    <recommendedName>
        <fullName evidence="4">F-box domain-containing protein</fullName>
    </recommendedName>
</protein>
<gene>
    <name evidence="2" type="ORF">QBC46DRAFT_274280</name>
</gene>
<sequence length="60" mass="6847">MDSLPLEMLALVASHLTHSNLYNFRLINCYFALAAYLIVTHYISLLNTLSCLKDFLADVR</sequence>
<keyword evidence="1" id="KW-0812">Transmembrane</keyword>
<dbReference type="Proteomes" id="UP001303473">
    <property type="component" value="Unassembled WGS sequence"/>
</dbReference>
<reference evidence="3" key="1">
    <citation type="journal article" date="2023" name="Mol. Phylogenet. Evol.">
        <title>Genome-scale phylogeny and comparative genomics of the fungal order Sordariales.</title>
        <authorList>
            <person name="Hensen N."/>
            <person name="Bonometti L."/>
            <person name="Westerberg I."/>
            <person name="Brannstrom I.O."/>
            <person name="Guillou S."/>
            <person name="Cros-Aarteil S."/>
            <person name="Calhoun S."/>
            <person name="Haridas S."/>
            <person name="Kuo A."/>
            <person name="Mondo S."/>
            <person name="Pangilinan J."/>
            <person name="Riley R."/>
            <person name="LaButti K."/>
            <person name="Andreopoulos B."/>
            <person name="Lipzen A."/>
            <person name="Chen C."/>
            <person name="Yan M."/>
            <person name="Daum C."/>
            <person name="Ng V."/>
            <person name="Clum A."/>
            <person name="Steindorff A."/>
            <person name="Ohm R.A."/>
            <person name="Martin F."/>
            <person name="Silar P."/>
            <person name="Natvig D.O."/>
            <person name="Lalanne C."/>
            <person name="Gautier V."/>
            <person name="Ament-Velasquez S.L."/>
            <person name="Kruys A."/>
            <person name="Hutchinson M.I."/>
            <person name="Powell A.J."/>
            <person name="Barry K."/>
            <person name="Miller A.N."/>
            <person name="Grigoriev I.V."/>
            <person name="Debuchy R."/>
            <person name="Gladieux P."/>
            <person name="Hiltunen Thoren M."/>
            <person name="Johannesson H."/>
        </authorList>
    </citation>
    <scope>NUCLEOTIDE SEQUENCE [LARGE SCALE GENOMIC DNA]</scope>
    <source>
        <strain evidence="3">CBS 340.73</strain>
    </source>
</reference>
<name>A0AAN6MVR1_9PEZI</name>
<evidence type="ECO:0000313" key="3">
    <source>
        <dbReference type="Proteomes" id="UP001303473"/>
    </source>
</evidence>
<dbReference type="AlphaFoldDB" id="A0AAN6MVR1"/>
<accession>A0AAN6MVR1</accession>
<comment type="caution">
    <text evidence="2">The sequence shown here is derived from an EMBL/GenBank/DDBJ whole genome shotgun (WGS) entry which is preliminary data.</text>
</comment>
<dbReference type="EMBL" id="MU854016">
    <property type="protein sequence ID" value="KAK3934209.1"/>
    <property type="molecule type" value="Genomic_DNA"/>
</dbReference>
<proteinExistence type="predicted"/>
<feature type="transmembrane region" description="Helical" evidence="1">
    <location>
        <begin position="20"/>
        <end position="39"/>
    </location>
</feature>
<evidence type="ECO:0000313" key="2">
    <source>
        <dbReference type="EMBL" id="KAK3934209.1"/>
    </source>
</evidence>
<keyword evidence="1" id="KW-1133">Transmembrane helix</keyword>
<keyword evidence="1" id="KW-0472">Membrane</keyword>
<keyword evidence="3" id="KW-1185">Reference proteome</keyword>
<evidence type="ECO:0000256" key="1">
    <source>
        <dbReference type="SAM" id="Phobius"/>
    </source>
</evidence>
<organism evidence="2 3">
    <name type="scientific">Diplogelasinospora grovesii</name>
    <dbReference type="NCBI Taxonomy" id="303347"/>
    <lineage>
        <taxon>Eukaryota</taxon>
        <taxon>Fungi</taxon>
        <taxon>Dikarya</taxon>
        <taxon>Ascomycota</taxon>
        <taxon>Pezizomycotina</taxon>
        <taxon>Sordariomycetes</taxon>
        <taxon>Sordariomycetidae</taxon>
        <taxon>Sordariales</taxon>
        <taxon>Diplogelasinosporaceae</taxon>
        <taxon>Diplogelasinospora</taxon>
    </lineage>
</organism>
<evidence type="ECO:0008006" key="4">
    <source>
        <dbReference type="Google" id="ProtNLM"/>
    </source>
</evidence>